<sequence>MAYQFVHIETYSRKPRKVKGTKDQWNCARQVFEEAQRNPDFSMHVENPRAPLPVLSQGAMALSDLQALHDRRCSEIRETVTAKSGKTYSRSLRSDAPTLYTEIHSHPMPSKDFLADRARHQKEIARWADLAVRDFRKRMPQGVAFAGVIHLDEAHVHMHILALNAGDPRLDANKLHVGKAAAAEYRAAHDKPQTLSSLPKPELLPKPRKPKKPRPSKNRVTQKKKMAKHERALAEWQAACARVEAGNARKLEEWSEENGRHLHAARKKRSGKNPEKAAFTAAMKAFQDRYYEAVGRPCGLLRKGPGHERLTTRQYAARKAGAKARAEEQLANLRFETKLEEGEQALEARARRVAAEENSLKKKEAEATAKEEMVLRREREVEAREGSLKEKAKWAAQREQQLAEREAEQSLREEEAGAVLGRAEALNLGLELIRRDQLRWVPDRKGDGGRLVHGPRDAAERPLPLKMHARLEPAMSLLEILLKIIAEIIEDALHEQRMEIARDAEAVAECRRRLDLREDPVVTGILQRDNPDQRFDV</sequence>
<accession>A0ABY5WJJ1</accession>
<keyword evidence="1" id="KW-0175">Coiled coil</keyword>
<evidence type="ECO:0000313" key="3">
    <source>
        <dbReference type="EMBL" id="UWQ41617.1"/>
    </source>
</evidence>
<organism evidence="3 4">
    <name type="scientific">Leisingera aquaemixtae</name>
    <dbReference type="NCBI Taxonomy" id="1396826"/>
    <lineage>
        <taxon>Bacteria</taxon>
        <taxon>Pseudomonadati</taxon>
        <taxon>Pseudomonadota</taxon>
        <taxon>Alphaproteobacteria</taxon>
        <taxon>Rhodobacterales</taxon>
        <taxon>Roseobacteraceae</taxon>
        <taxon>Leisingera</taxon>
    </lineage>
</organism>
<protein>
    <submittedName>
        <fullName evidence="3">Mob protein</fullName>
    </submittedName>
</protein>
<evidence type="ECO:0000256" key="1">
    <source>
        <dbReference type="SAM" id="Coils"/>
    </source>
</evidence>
<dbReference type="EMBL" id="CP081051">
    <property type="protein sequence ID" value="UWQ41617.1"/>
    <property type="molecule type" value="Genomic_DNA"/>
</dbReference>
<feature type="coiled-coil region" evidence="1">
    <location>
        <begin position="323"/>
        <end position="373"/>
    </location>
</feature>
<proteinExistence type="predicted"/>
<name>A0ABY5WJJ1_9RHOB</name>
<feature type="region of interest" description="Disordered" evidence="2">
    <location>
        <begin position="186"/>
        <end position="226"/>
    </location>
</feature>
<evidence type="ECO:0000256" key="2">
    <source>
        <dbReference type="SAM" id="MobiDB-lite"/>
    </source>
</evidence>
<keyword evidence="4" id="KW-1185">Reference proteome</keyword>
<feature type="compositionally biased region" description="Basic residues" evidence="2">
    <location>
        <begin position="206"/>
        <end position="226"/>
    </location>
</feature>
<dbReference type="Gene3D" id="3.30.930.30">
    <property type="match status" value="1"/>
</dbReference>
<dbReference type="RefSeq" id="WP_259964649.1">
    <property type="nucleotide sequence ID" value="NZ_CP081051.1"/>
</dbReference>
<gene>
    <name evidence="3" type="ORF">K3718_00585</name>
</gene>
<evidence type="ECO:0000313" key="4">
    <source>
        <dbReference type="Proteomes" id="UP001058514"/>
    </source>
</evidence>
<dbReference type="Proteomes" id="UP001058514">
    <property type="component" value="Chromosome"/>
</dbReference>
<reference evidence="3" key="1">
    <citation type="submission" date="2021-08" db="EMBL/GenBank/DDBJ databases">
        <authorList>
            <person name="Nwanade C."/>
            <person name="Wang M."/>
            <person name="Masoudi A."/>
            <person name="Yu Z."/>
            <person name="Liu J."/>
        </authorList>
    </citation>
    <scope>NUCLEOTIDE SEQUENCE</scope>
    <source>
        <strain evidence="3">S166</strain>
    </source>
</reference>